<feature type="region of interest" description="Disordered" evidence="1">
    <location>
        <begin position="346"/>
        <end position="374"/>
    </location>
</feature>
<feature type="compositionally biased region" description="Basic and acidic residues" evidence="1">
    <location>
        <begin position="356"/>
        <end position="374"/>
    </location>
</feature>
<dbReference type="InterPro" id="IPR008974">
    <property type="entry name" value="TRAF-like"/>
</dbReference>
<accession>A0A8E0S3C7</accession>
<dbReference type="PROSITE" id="PS50144">
    <property type="entry name" value="MATH"/>
    <property type="match status" value="1"/>
</dbReference>
<dbReference type="SUPFAM" id="SSF49599">
    <property type="entry name" value="TRAF domain-like"/>
    <property type="match status" value="1"/>
</dbReference>
<dbReference type="Proteomes" id="UP000728185">
    <property type="component" value="Unassembled WGS sequence"/>
</dbReference>
<evidence type="ECO:0000259" key="2">
    <source>
        <dbReference type="PROSITE" id="PS50144"/>
    </source>
</evidence>
<evidence type="ECO:0000313" key="3">
    <source>
        <dbReference type="EMBL" id="KAA0200578.1"/>
    </source>
</evidence>
<dbReference type="AlphaFoldDB" id="A0A8E0S3C7"/>
<evidence type="ECO:0000313" key="4">
    <source>
        <dbReference type="Proteomes" id="UP000728185"/>
    </source>
</evidence>
<keyword evidence="4" id="KW-1185">Reference proteome</keyword>
<name>A0A8E0S3C7_9TREM</name>
<dbReference type="Gene3D" id="2.60.210.10">
    <property type="entry name" value="Apoptosis, Tumor Necrosis Factor Receptor Associated Protein 2, Chain A"/>
    <property type="match status" value="1"/>
</dbReference>
<reference evidence="3" key="1">
    <citation type="submission" date="2019-05" db="EMBL/GenBank/DDBJ databases">
        <title>Annotation for the trematode Fasciolopsis buski.</title>
        <authorList>
            <person name="Choi Y.-J."/>
        </authorList>
    </citation>
    <scope>NUCLEOTIDE SEQUENCE</scope>
    <source>
        <strain evidence="3">HT</strain>
        <tissue evidence="3">Whole worm</tissue>
    </source>
</reference>
<dbReference type="Pfam" id="PF22486">
    <property type="entry name" value="MATH_2"/>
    <property type="match status" value="1"/>
</dbReference>
<gene>
    <name evidence="3" type="ORF">FBUS_01790</name>
</gene>
<dbReference type="InterPro" id="IPR002083">
    <property type="entry name" value="MATH/TRAF_dom"/>
</dbReference>
<dbReference type="OrthoDB" id="6255225at2759"/>
<comment type="caution">
    <text evidence="3">The sequence shown here is derived from an EMBL/GenBank/DDBJ whole genome shotgun (WGS) entry which is preliminary data.</text>
</comment>
<sequence length="416" mass="47481">MSEQRTSDASCHICAKLLELSRQNEAFREMVVRQQELCNDLIKLYNLVQNSSRSSFTLRGTQHCRHHPCSGQCKKILQTCAKLESGCAEKRDSISRQCACPHEFIRKVMKDHAVSLRVEENSVNQTGKTNHFSEQTCLQNNPCCMPRAQDQVFNSALCCPAARSALSTPSMDQNSRAGREVEVEQSNATCYQTHEQYIPTPIDRIVPDCLQVENEFESKKENEFSCNLLGEPCRNLLTQQQQQPLSSKGHASFPAVSSQCNVYIWTINGYCAVESLGCSYWSPSFYLGTPGYRFRAKIEFTSYHMGIFIQLVPGEYDELLPWPFRRHVQFMIIDQTMNGRNLSRTLKPFPEDEDERGVWDRPLKNDEGESKETTCDKGDAWGLPDFVPRCALNSGRHNEASDYVRNDRLYVAIRLV</sequence>
<organism evidence="3 4">
    <name type="scientific">Fasciolopsis buskii</name>
    <dbReference type="NCBI Taxonomy" id="27845"/>
    <lineage>
        <taxon>Eukaryota</taxon>
        <taxon>Metazoa</taxon>
        <taxon>Spiralia</taxon>
        <taxon>Lophotrochozoa</taxon>
        <taxon>Platyhelminthes</taxon>
        <taxon>Trematoda</taxon>
        <taxon>Digenea</taxon>
        <taxon>Plagiorchiida</taxon>
        <taxon>Echinostomata</taxon>
        <taxon>Echinostomatoidea</taxon>
        <taxon>Fasciolidae</taxon>
        <taxon>Fasciolopsis</taxon>
    </lineage>
</organism>
<protein>
    <recommendedName>
        <fullName evidence="2">MATH domain-containing protein</fullName>
    </recommendedName>
</protein>
<dbReference type="EMBL" id="LUCM01000404">
    <property type="protein sequence ID" value="KAA0200578.1"/>
    <property type="molecule type" value="Genomic_DNA"/>
</dbReference>
<proteinExistence type="predicted"/>
<feature type="domain" description="MATH" evidence="2">
    <location>
        <begin position="260"/>
        <end position="415"/>
    </location>
</feature>
<evidence type="ECO:0000256" key="1">
    <source>
        <dbReference type="SAM" id="MobiDB-lite"/>
    </source>
</evidence>